<dbReference type="Gene3D" id="3.50.40.10">
    <property type="entry name" value="Phenylalanyl-trna Synthetase, Chain B, domain 3"/>
    <property type="match status" value="1"/>
</dbReference>
<evidence type="ECO:0000313" key="3">
    <source>
        <dbReference type="Proteomes" id="UP000078520"/>
    </source>
</evidence>
<comment type="caution">
    <text evidence="2">The sequence shown here is derived from an EMBL/GenBank/DDBJ whole genome shotgun (WGS) entry which is preliminary data.</text>
</comment>
<accession>A0A179CQK6</accession>
<reference evidence="3" key="1">
    <citation type="submission" date="2016-03" db="EMBL/GenBank/DDBJ databases">
        <authorList>
            <person name="Johnson T.J."/>
            <person name="Youmans B."/>
            <person name="Case K."/>
            <person name="Noll S."/>
        </authorList>
    </citation>
    <scope>NUCLEOTIDE SEQUENCE [LARGE SCALE GENOMIC DNA]</scope>
    <source>
        <strain evidence="3">UMNLAv8</strain>
    </source>
</reference>
<organism evidence="2 3">
    <name type="scientific">Ligilactobacillus aviarius</name>
    <dbReference type="NCBI Taxonomy" id="1606"/>
    <lineage>
        <taxon>Bacteria</taxon>
        <taxon>Bacillati</taxon>
        <taxon>Bacillota</taxon>
        <taxon>Bacilli</taxon>
        <taxon>Lactobacillales</taxon>
        <taxon>Lactobacillaceae</taxon>
        <taxon>Ligilactobacillus</taxon>
    </lineage>
</organism>
<sequence length="238" mass="27164">MKKFILDESLFEKFPEAEIRYFTVDGINNHVDEKDDPYFEKLLADAKEESKKYIQAETFRNNPVVASWRKVYQQFKKKKGARSSIEAMLKRVSQDRDFKPIIPLVDLYNSISLRYGVPCGGEDLDQMDGDMHLGVTAGGDEFWPLGADDSEPTLPGEVCYYDQGGAICRCWNWREAKRTMLTEETTHAVLVTEAATKEQAANMEAAMEDLRKLVSDFFKVEPSEIITLNHDNPSGEMK</sequence>
<dbReference type="OrthoDB" id="276580at2"/>
<dbReference type="Proteomes" id="UP000078520">
    <property type="component" value="Unassembled WGS sequence"/>
</dbReference>
<dbReference type="EMBL" id="LVKI01000012">
    <property type="protein sequence ID" value="OAQ08355.1"/>
    <property type="molecule type" value="Genomic_DNA"/>
</dbReference>
<evidence type="ECO:0000313" key="2">
    <source>
        <dbReference type="EMBL" id="OAQ08355.1"/>
    </source>
</evidence>
<dbReference type="GO" id="GO:0003723">
    <property type="term" value="F:RNA binding"/>
    <property type="evidence" value="ECO:0007669"/>
    <property type="project" value="InterPro"/>
</dbReference>
<feature type="domain" description="B3/B4 tRNA-binding" evidence="1">
    <location>
        <begin position="66"/>
        <end position="219"/>
    </location>
</feature>
<gene>
    <name evidence="2" type="ORF">A3O14_03860</name>
</gene>
<dbReference type="SMART" id="SM00873">
    <property type="entry name" value="B3_4"/>
    <property type="match status" value="1"/>
</dbReference>
<dbReference type="PANTHER" id="PTHR39209">
    <property type="match status" value="1"/>
</dbReference>
<dbReference type="Pfam" id="PF03483">
    <property type="entry name" value="B3_4"/>
    <property type="match status" value="1"/>
</dbReference>
<dbReference type="InterPro" id="IPR005146">
    <property type="entry name" value="B3/B4_tRNA-bd"/>
</dbReference>
<name>A0A179CQK6_9LACO</name>
<dbReference type="RefSeq" id="WP_064207891.1">
    <property type="nucleotide sequence ID" value="NZ_LVKC01000017.1"/>
</dbReference>
<proteinExistence type="predicted"/>
<protein>
    <recommendedName>
        <fullName evidence="1">B3/B4 tRNA-binding domain-containing protein</fullName>
    </recommendedName>
</protein>
<dbReference type="SUPFAM" id="SSF56037">
    <property type="entry name" value="PheT/TilS domain"/>
    <property type="match status" value="1"/>
</dbReference>
<dbReference type="InterPro" id="IPR020825">
    <property type="entry name" value="Phe-tRNA_synthase-like_B3/B4"/>
</dbReference>
<dbReference type="AlphaFoldDB" id="A0A179CQK6"/>
<dbReference type="PANTHER" id="PTHR39209:SF2">
    <property type="entry name" value="CYTOPLASMIC PROTEIN"/>
    <property type="match status" value="1"/>
</dbReference>
<evidence type="ECO:0000259" key="1">
    <source>
        <dbReference type="SMART" id="SM00873"/>
    </source>
</evidence>
<dbReference type="GO" id="GO:0004826">
    <property type="term" value="F:phenylalanine-tRNA ligase activity"/>
    <property type="evidence" value="ECO:0007669"/>
    <property type="project" value="InterPro"/>
</dbReference>